<dbReference type="InterPro" id="IPR000343">
    <property type="entry name" value="4pyrrol_synth_GluRdtase"/>
</dbReference>
<dbReference type="InterPro" id="IPR015896">
    <property type="entry name" value="4pyrrol_synth_GluRdtase_dimer"/>
</dbReference>
<dbReference type="GO" id="GO:0019353">
    <property type="term" value="P:protoporphyrinogen IX biosynthetic process from glutamate"/>
    <property type="evidence" value="ECO:0007669"/>
    <property type="project" value="TreeGrafter"/>
</dbReference>
<feature type="binding site" evidence="8">
    <location>
        <position position="125"/>
    </location>
    <ligand>
        <name>substrate</name>
    </ligand>
</feature>
<dbReference type="Proteomes" id="UP001229955">
    <property type="component" value="Chromosome"/>
</dbReference>
<evidence type="ECO:0000256" key="3">
    <source>
        <dbReference type="ARBA" id="ARBA00012970"/>
    </source>
</evidence>
<dbReference type="SUPFAM" id="SSF69742">
    <property type="entry name" value="Glutamyl tRNA-reductase catalytic, N-terminal domain"/>
    <property type="match status" value="1"/>
</dbReference>
<dbReference type="PANTHER" id="PTHR43013">
    <property type="entry name" value="GLUTAMYL-TRNA REDUCTASE"/>
    <property type="match status" value="1"/>
</dbReference>
<feature type="domain" description="Glutamyl-tRNA reductase N-terminal" evidence="11">
    <location>
        <begin position="14"/>
        <end position="159"/>
    </location>
</feature>
<dbReference type="HAMAP" id="MF_00087">
    <property type="entry name" value="Glu_tRNA_reductase"/>
    <property type="match status" value="1"/>
</dbReference>
<protein>
    <recommendedName>
        <fullName evidence="3 8">Glutamyl-tRNA reductase</fullName>
        <shortName evidence="8">GluTR</shortName>
        <ecNumber evidence="3 8">1.2.1.70</ecNumber>
    </recommendedName>
</protein>
<dbReference type="AlphaFoldDB" id="A0AA49JWR1"/>
<feature type="domain" description="Tetrapyrrole biosynthesis glutamyl-tRNA reductase dimerisation" evidence="9">
    <location>
        <begin position="323"/>
        <end position="417"/>
    </location>
</feature>
<dbReference type="Pfam" id="PF00745">
    <property type="entry name" value="GlutR_dimer"/>
    <property type="match status" value="1"/>
</dbReference>
<feature type="domain" description="Quinate/shikimate 5-dehydrogenase/glutamyl-tRNA reductase" evidence="10">
    <location>
        <begin position="188"/>
        <end position="307"/>
    </location>
</feature>
<dbReference type="SUPFAM" id="SSF69075">
    <property type="entry name" value="Glutamyl tRNA-reductase dimerization domain"/>
    <property type="match status" value="1"/>
</dbReference>
<dbReference type="InterPro" id="IPR015895">
    <property type="entry name" value="4pyrrol_synth_GluRdtase_N"/>
</dbReference>
<keyword evidence="4 8" id="KW-0521">NADP</keyword>
<accession>A0AA49JWR1</accession>
<feature type="site" description="Important for activity" evidence="8">
    <location>
        <position position="104"/>
    </location>
</feature>
<keyword evidence="14" id="KW-1185">Reference proteome</keyword>
<name>A0AA49JWR1_9BACT</name>
<evidence type="ECO:0000259" key="9">
    <source>
        <dbReference type="Pfam" id="PF00745"/>
    </source>
</evidence>
<evidence type="ECO:0000256" key="6">
    <source>
        <dbReference type="ARBA" id="ARBA00023244"/>
    </source>
</evidence>
<evidence type="ECO:0000313" key="13">
    <source>
        <dbReference type="EMBL" id="WKW15914.1"/>
    </source>
</evidence>
<dbReference type="GO" id="GO:0008883">
    <property type="term" value="F:glutamyl-tRNA reductase activity"/>
    <property type="evidence" value="ECO:0007669"/>
    <property type="project" value="UniProtKB-UniRule"/>
</dbReference>
<comment type="function">
    <text evidence="8">Catalyzes the NADPH-dependent reduction of glutamyl-tRNA(Glu) to glutamate 1-semialdehyde (GSA).</text>
</comment>
<evidence type="ECO:0000256" key="8">
    <source>
        <dbReference type="HAMAP-Rule" id="MF_00087"/>
    </source>
</evidence>
<feature type="binding site" evidence="8">
    <location>
        <begin position="193"/>
        <end position="198"/>
    </location>
    <ligand>
        <name>NADP(+)</name>
        <dbReference type="ChEBI" id="CHEBI:58349"/>
    </ligand>
</feature>
<keyword evidence="5 8" id="KW-0560">Oxidoreductase</keyword>
<dbReference type="EMBL" id="CP130612">
    <property type="protein sequence ID" value="WKW13008.1"/>
    <property type="molecule type" value="Genomic_DNA"/>
</dbReference>
<reference evidence="12" key="1">
    <citation type="submission" date="2023-07" db="EMBL/GenBank/DDBJ databases">
        <authorList>
            <person name="Haufschild T."/>
            <person name="Kallscheuer N."/>
            <person name="Hammer J."/>
            <person name="Kohn T."/>
            <person name="Kabuu M."/>
            <person name="Jogler M."/>
            <person name="Wohfarth N."/>
            <person name="Heuer A."/>
            <person name="Rohde M."/>
            <person name="van Teeseling M.C.F."/>
            <person name="Jogler C."/>
        </authorList>
    </citation>
    <scope>NUCLEOTIDE SEQUENCE</scope>
    <source>
        <strain evidence="12">Strain 138</strain>
        <strain evidence="13">Strain 318</strain>
    </source>
</reference>
<feature type="binding site" evidence="8">
    <location>
        <begin position="57"/>
        <end position="60"/>
    </location>
    <ligand>
        <name>substrate</name>
    </ligand>
</feature>
<dbReference type="PANTHER" id="PTHR43013:SF1">
    <property type="entry name" value="GLUTAMYL-TRNA REDUCTASE"/>
    <property type="match status" value="1"/>
</dbReference>
<feature type="active site" description="Nucleophile" evidence="8">
    <location>
        <position position="58"/>
    </location>
</feature>
<evidence type="ECO:0000259" key="10">
    <source>
        <dbReference type="Pfam" id="PF01488"/>
    </source>
</evidence>
<dbReference type="KEGG" id="pspc:Strain318_002321"/>
<comment type="miscellaneous">
    <text evidence="8">During catalysis, the active site Cys acts as a nucleophile attacking the alpha-carbonyl group of tRNA-bound glutamate with the formation of a thioester intermediate between enzyme and glutamate, and the concomitant release of tRNA(Glu). The thioester intermediate is finally reduced by direct hydride transfer from NADPH, to form the product GSA.</text>
</comment>
<evidence type="ECO:0000256" key="4">
    <source>
        <dbReference type="ARBA" id="ARBA00022857"/>
    </source>
</evidence>
<dbReference type="SUPFAM" id="SSF51735">
    <property type="entry name" value="NAD(P)-binding Rossmann-fold domains"/>
    <property type="match status" value="1"/>
</dbReference>
<comment type="pathway">
    <text evidence="1 8">Porphyrin-containing compound metabolism; protoporphyrin-IX biosynthesis; 5-aminolevulinate from L-glutamyl-tRNA(Glu): step 1/2.</text>
</comment>
<proteinExistence type="inferred from homology"/>
<dbReference type="InterPro" id="IPR006151">
    <property type="entry name" value="Shikm_DH/Glu-tRNA_Rdtase"/>
</dbReference>
<comment type="catalytic activity">
    <reaction evidence="7 8">
        <text>(S)-4-amino-5-oxopentanoate + tRNA(Glu) + NADP(+) = L-glutamyl-tRNA(Glu) + NADPH + H(+)</text>
        <dbReference type="Rhea" id="RHEA:12344"/>
        <dbReference type="Rhea" id="RHEA-COMP:9663"/>
        <dbReference type="Rhea" id="RHEA-COMP:9680"/>
        <dbReference type="ChEBI" id="CHEBI:15378"/>
        <dbReference type="ChEBI" id="CHEBI:57501"/>
        <dbReference type="ChEBI" id="CHEBI:57783"/>
        <dbReference type="ChEBI" id="CHEBI:58349"/>
        <dbReference type="ChEBI" id="CHEBI:78442"/>
        <dbReference type="ChEBI" id="CHEBI:78520"/>
        <dbReference type="EC" id="1.2.1.70"/>
    </reaction>
</comment>
<dbReference type="EC" id="1.2.1.70" evidence="3 8"/>
<dbReference type="EMBL" id="CP130613">
    <property type="protein sequence ID" value="WKW15914.1"/>
    <property type="molecule type" value="Genomic_DNA"/>
</dbReference>
<accession>A0AA49Q8M6</accession>
<evidence type="ECO:0000259" key="11">
    <source>
        <dbReference type="Pfam" id="PF05201"/>
    </source>
</evidence>
<dbReference type="InterPro" id="IPR036453">
    <property type="entry name" value="GluRdtase_dimer_dom_sf"/>
</dbReference>
<dbReference type="Pfam" id="PF05201">
    <property type="entry name" value="GlutR_N"/>
    <property type="match status" value="1"/>
</dbReference>
<evidence type="ECO:0000256" key="1">
    <source>
        <dbReference type="ARBA" id="ARBA00005059"/>
    </source>
</evidence>
<gene>
    <name evidence="8" type="primary">hemA</name>
    <name evidence="12" type="ORF">Strain138_002322</name>
    <name evidence="13" type="ORF">Strain318_002321</name>
</gene>
<dbReference type="InterPro" id="IPR036291">
    <property type="entry name" value="NAD(P)-bd_dom_sf"/>
</dbReference>
<dbReference type="Gene3D" id="3.30.460.30">
    <property type="entry name" value="Glutamyl-tRNA reductase, N-terminal domain"/>
    <property type="match status" value="1"/>
</dbReference>
<comment type="similarity">
    <text evidence="2 8">Belongs to the glutamyl-tRNA reductase family.</text>
</comment>
<evidence type="ECO:0000256" key="7">
    <source>
        <dbReference type="ARBA" id="ARBA00047464"/>
    </source>
</evidence>
<dbReference type="InterPro" id="IPR036343">
    <property type="entry name" value="GluRdtase_N_sf"/>
</dbReference>
<evidence type="ECO:0000313" key="12">
    <source>
        <dbReference type="EMBL" id="WKW13008.1"/>
    </source>
</evidence>
<comment type="subunit">
    <text evidence="8">Homodimer.</text>
</comment>
<evidence type="ECO:0000256" key="2">
    <source>
        <dbReference type="ARBA" id="ARBA00005916"/>
    </source>
</evidence>
<comment type="domain">
    <text evidence="8">Possesses an unusual extended V-shaped dimeric structure with each monomer consisting of three distinct domains arranged along a curved 'spinal' alpha-helix. The N-terminal catalytic domain specifically recognizes the glutamate moiety of the substrate. The second domain is the NADPH-binding domain, and the third C-terminal domain is responsible for dimerization.</text>
</comment>
<evidence type="ECO:0000256" key="5">
    <source>
        <dbReference type="ARBA" id="ARBA00023002"/>
    </source>
</evidence>
<evidence type="ECO:0000313" key="14">
    <source>
        <dbReference type="Proteomes" id="UP001229955"/>
    </source>
</evidence>
<dbReference type="Pfam" id="PF01488">
    <property type="entry name" value="Shikimate_DH"/>
    <property type="match status" value="1"/>
</dbReference>
<dbReference type="Gene3D" id="3.40.50.720">
    <property type="entry name" value="NAD(P)-binding Rossmann-like Domain"/>
    <property type="match status" value="1"/>
</dbReference>
<dbReference type="GO" id="GO:0050661">
    <property type="term" value="F:NADP binding"/>
    <property type="evidence" value="ECO:0007669"/>
    <property type="project" value="InterPro"/>
</dbReference>
<dbReference type="RefSeq" id="WP_367885873.1">
    <property type="nucleotide sequence ID" value="NZ_CP130612.1"/>
</dbReference>
<feature type="binding site" evidence="8">
    <location>
        <begin position="119"/>
        <end position="121"/>
    </location>
    <ligand>
        <name>substrate</name>
    </ligand>
</feature>
<keyword evidence="6 8" id="KW-0627">Porphyrin biosynthesis</keyword>
<feature type="binding site" evidence="8">
    <location>
        <position position="114"/>
    </location>
    <ligand>
        <name>substrate</name>
    </ligand>
</feature>
<sequence length="435" mass="46774">MAAPESERLSLGLVGISWRHASADRLAQFTLGREDRGTRLRALAAALEVDELFYVATCNRVEIAFAGGAALGVPERRTRLLEHFGADVEPRVLRAWAGEGAIEHLYLVASGLDSARAGESEIMGQLKAAAIECDAAGLLGPMLRALVDDALRVARRVRPVTDGHVGRASLADIALSHVLARLETQPGAVALVGVSPMTLHCANALVERGIPTLLVNRSVERAMAVAPEGVKVRSLEAFRLSPDLVSAVLLATGASEPLFSDADCQRLAKRGTRGLPPLVVDLGVPPSLRPEEAERAGMAHIGMDNITRAAEADREEALAALGEARALVDAALDERRSRAWTALVDPTIVELRRRYADRAQIEVERILTQELKTLDDTERQALRRWAASLSHQLAHIPSRGLRDLAASAGPEAAAEFLAVAEPELAQDLRRRLVHP</sequence>
<organism evidence="12">
    <name type="scientific">Pseudogemmatithrix spongiicola</name>
    <dbReference type="NCBI Taxonomy" id="3062599"/>
    <lineage>
        <taxon>Bacteria</taxon>
        <taxon>Pseudomonadati</taxon>
        <taxon>Gemmatimonadota</taxon>
        <taxon>Gemmatimonadia</taxon>
        <taxon>Gemmatimonadales</taxon>
        <taxon>Gemmatimonadaceae</taxon>
        <taxon>Pseudogemmatithrix</taxon>
    </lineage>
</organism>